<protein>
    <submittedName>
        <fullName evidence="3">Uncharacterized protein</fullName>
    </submittedName>
</protein>
<feature type="chain" id="PRO_5046077486" evidence="2">
    <location>
        <begin position="29"/>
        <end position="51"/>
    </location>
</feature>
<proteinExistence type="predicted"/>
<feature type="signal peptide" evidence="2">
    <location>
        <begin position="1"/>
        <end position="28"/>
    </location>
</feature>
<feature type="region of interest" description="Disordered" evidence="1">
    <location>
        <begin position="28"/>
        <end position="51"/>
    </location>
</feature>
<dbReference type="Proteomes" id="UP001520654">
    <property type="component" value="Unassembled WGS sequence"/>
</dbReference>
<evidence type="ECO:0000256" key="1">
    <source>
        <dbReference type="SAM" id="MobiDB-lite"/>
    </source>
</evidence>
<accession>A0ABS8E7Z6</accession>
<name>A0ABS8E7Z6_9ACTN</name>
<organism evidence="3 4">
    <name type="scientific">Streptomyces flavotricini</name>
    <dbReference type="NCBI Taxonomy" id="66888"/>
    <lineage>
        <taxon>Bacteria</taxon>
        <taxon>Bacillati</taxon>
        <taxon>Actinomycetota</taxon>
        <taxon>Actinomycetes</taxon>
        <taxon>Kitasatosporales</taxon>
        <taxon>Streptomycetaceae</taxon>
        <taxon>Streptomyces</taxon>
    </lineage>
</organism>
<reference evidence="3 4" key="1">
    <citation type="submission" date="2021-08" db="EMBL/GenBank/DDBJ databases">
        <title>Genomic Architecture of Streptomyces flavotricini NGL1 and Streptomyces erythrochromogenes HMS4 With Differential Plant Beneficial attributes and laccase production capabilities.</title>
        <authorList>
            <person name="Salwan R."/>
            <person name="Kaur R."/>
            <person name="Sharma V."/>
        </authorList>
    </citation>
    <scope>NUCLEOTIDE SEQUENCE [LARGE SCALE GENOMIC DNA]</scope>
    <source>
        <strain evidence="3 4">NGL1</strain>
    </source>
</reference>
<evidence type="ECO:0000256" key="2">
    <source>
        <dbReference type="SAM" id="SignalP"/>
    </source>
</evidence>
<gene>
    <name evidence="3" type="ORF">K7B10_21375</name>
</gene>
<evidence type="ECO:0000313" key="3">
    <source>
        <dbReference type="EMBL" id="MCC0097287.1"/>
    </source>
</evidence>
<dbReference type="RefSeq" id="WP_229338174.1">
    <property type="nucleotide sequence ID" value="NZ_JAINUL010000001.1"/>
</dbReference>
<keyword evidence="2" id="KW-0732">Signal</keyword>
<comment type="caution">
    <text evidence="3">The sequence shown here is derived from an EMBL/GenBank/DDBJ whole genome shotgun (WGS) entry which is preliminary data.</text>
</comment>
<sequence>MRRSFVTLITVTAAALIAVIATGTAGQAQTLAAPPKDPGWSVSAPQDPGWS</sequence>
<evidence type="ECO:0000313" key="4">
    <source>
        <dbReference type="Proteomes" id="UP001520654"/>
    </source>
</evidence>
<keyword evidence="4" id="KW-1185">Reference proteome</keyword>
<dbReference type="EMBL" id="JAINUL010000001">
    <property type="protein sequence ID" value="MCC0097287.1"/>
    <property type="molecule type" value="Genomic_DNA"/>
</dbReference>